<protein>
    <submittedName>
        <fullName evidence="2">Uncharacterized protein</fullName>
    </submittedName>
</protein>
<reference evidence="2 3" key="1">
    <citation type="submission" date="2017-04" db="EMBL/GenBank/DDBJ databases">
        <title>Genome Sequence of the Model Brown-Rot Fungus Postia placenta SB12.</title>
        <authorList>
            <consortium name="DOE Joint Genome Institute"/>
            <person name="Gaskell J."/>
            <person name="Kersten P."/>
            <person name="Larrondo L.F."/>
            <person name="Canessa P."/>
            <person name="Martinez D."/>
            <person name="Hibbett D."/>
            <person name="Schmoll M."/>
            <person name="Kubicek C.P."/>
            <person name="Martinez A.T."/>
            <person name="Yadav J."/>
            <person name="Master E."/>
            <person name="Magnuson J.K."/>
            <person name="James T."/>
            <person name="Yaver D."/>
            <person name="Berka R."/>
            <person name="Labutti K."/>
            <person name="Lipzen A."/>
            <person name="Aerts A."/>
            <person name="Barry K."/>
            <person name="Henrissat B."/>
            <person name="Blanchette R."/>
            <person name="Grigoriev I."/>
            <person name="Cullen D."/>
        </authorList>
    </citation>
    <scope>NUCLEOTIDE SEQUENCE [LARGE SCALE GENOMIC DNA]</scope>
    <source>
        <strain evidence="2 3">MAD-698-R-SB12</strain>
    </source>
</reference>
<dbReference type="AlphaFoldDB" id="A0A1X6N7P0"/>
<evidence type="ECO:0000313" key="3">
    <source>
        <dbReference type="Proteomes" id="UP000194127"/>
    </source>
</evidence>
<dbReference type="EMBL" id="KZ110593">
    <property type="protein sequence ID" value="OSX64645.1"/>
    <property type="molecule type" value="Genomic_DNA"/>
</dbReference>
<dbReference type="OrthoDB" id="538223at2759"/>
<proteinExistence type="predicted"/>
<feature type="region of interest" description="Disordered" evidence="1">
    <location>
        <begin position="17"/>
        <end position="52"/>
    </location>
</feature>
<feature type="compositionally biased region" description="Polar residues" evidence="1">
    <location>
        <begin position="32"/>
        <end position="42"/>
    </location>
</feature>
<sequence>MSQTLPSMRLRASHRVHGTLTQIHDPGYISRSGPSTERGTGSQHKKGKSSRGNETLKYDQCIFVHYYKMKKRLKICPIIMKAAAGPKDPDIGPPDDHDDFETEQVPSNAKHAPESTSAITSDFDLRLLCKDSDIPDDIPTFLQDLSPRSK</sequence>
<name>A0A1X6N7P0_9APHY</name>
<evidence type="ECO:0000256" key="1">
    <source>
        <dbReference type="SAM" id="MobiDB-lite"/>
    </source>
</evidence>
<dbReference type="Proteomes" id="UP000194127">
    <property type="component" value="Unassembled WGS sequence"/>
</dbReference>
<organism evidence="2 3">
    <name type="scientific">Postia placenta MAD-698-R-SB12</name>
    <dbReference type="NCBI Taxonomy" id="670580"/>
    <lineage>
        <taxon>Eukaryota</taxon>
        <taxon>Fungi</taxon>
        <taxon>Dikarya</taxon>
        <taxon>Basidiomycota</taxon>
        <taxon>Agaricomycotina</taxon>
        <taxon>Agaricomycetes</taxon>
        <taxon>Polyporales</taxon>
        <taxon>Adustoporiaceae</taxon>
        <taxon>Rhodonia</taxon>
    </lineage>
</organism>
<gene>
    <name evidence="2" type="ORF">POSPLADRAFT_1053452</name>
</gene>
<dbReference type="GeneID" id="36325359"/>
<feature type="region of interest" description="Disordered" evidence="1">
    <location>
        <begin position="85"/>
        <end position="117"/>
    </location>
</feature>
<evidence type="ECO:0000313" key="2">
    <source>
        <dbReference type="EMBL" id="OSX64645.1"/>
    </source>
</evidence>
<dbReference type="RefSeq" id="XP_024341439.1">
    <property type="nucleotide sequence ID" value="XM_024480409.1"/>
</dbReference>
<accession>A0A1X6N7P0</accession>
<keyword evidence="3" id="KW-1185">Reference proteome</keyword>